<dbReference type="AlphaFoldDB" id="A0AAD1UDX0"/>
<protein>
    <submittedName>
        <fullName evidence="1">Uncharacterized protein</fullName>
    </submittedName>
</protein>
<accession>A0AAD1UDX0</accession>
<evidence type="ECO:0000313" key="2">
    <source>
        <dbReference type="Proteomes" id="UP001295684"/>
    </source>
</evidence>
<keyword evidence="2" id="KW-1185">Reference proteome</keyword>
<dbReference type="Proteomes" id="UP001295684">
    <property type="component" value="Unassembled WGS sequence"/>
</dbReference>
<proteinExistence type="predicted"/>
<organism evidence="1 2">
    <name type="scientific">Euplotes crassus</name>
    <dbReference type="NCBI Taxonomy" id="5936"/>
    <lineage>
        <taxon>Eukaryota</taxon>
        <taxon>Sar</taxon>
        <taxon>Alveolata</taxon>
        <taxon>Ciliophora</taxon>
        <taxon>Intramacronucleata</taxon>
        <taxon>Spirotrichea</taxon>
        <taxon>Hypotrichia</taxon>
        <taxon>Euplotida</taxon>
        <taxon>Euplotidae</taxon>
        <taxon>Moneuplotes</taxon>
    </lineage>
</organism>
<sequence>MSVPILRHKSYRHPNILQKNAKKKDLVRNLMVEQTRHQLEVFESQDKSKFIKKCPDHDMAGKLFCETCSCFFYLKLIKESVHSNHEVCDIEENPGIKAKILESNNYCKELEKNLLQASIQEHSELIDISQSFLDIYAQEFKNKIFKKIDGDARDLIDKFLLEKLLYTQAQAELNKFDVVDKDLEPLSLRTIDVEKLRMNIDTRIEKKCNSKYQSLDKY</sequence>
<comment type="caution">
    <text evidence="1">The sequence shown here is derived from an EMBL/GenBank/DDBJ whole genome shotgun (WGS) entry which is preliminary data.</text>
</comment>
<dbReference type="EMBL" id="CAMPGE010008552">
    <property type="protein sequence ID" value="CAI2367446.1"/>
    <property type="molecule type" value="Genomic_DNA"/>
</dbReference>
<reference evidence="1" key="1">
    <citation type="submission" date="2023-07" db="EMBL/GenBank/DDBJ databases">
        <authorList>
            <consortium name="AG Swart"/>
            <person name="Singh M."/>
            <person name="Singh A."/>
            <person name="Seah K."/>
            <person name="Emmerich C."/>
        </authorList>
    </citation>
    <scope>NUCLEOTIDE SEQUENCE</scope>
    <source>
        <strain evidence="1">DP1</strain>
    </source>
</reference>
<name>A0AAD1UDX0_EUPCR</name>
<gene>
    <name evidence="1" type="ORF">ECRASSUSDP1_LOCUS8731</name>
</gene>
<evidence type="ECO:0000313" key="1">
    <source>
        <dbReference type="EMBL" id="CAI2367446.1"/>
    </source>
</evidence>